<sequence>MTAPPPGNTPGGGAVYAGMMMPLATVDGVRDFVVSGLPAVQRALDDHVTQAMSELPAAGTDYRNLWASIGDQYLGGKNLRPSLTLAAYAGLGGDEPEAVVPVAAAMEMLHTAMLIHDDILDGDEVRRGRPNVAGTRRRALAGSTLAPAQVDAHVLSAALLGGDLALASSYDLISRAKLPAHHRIACLDLVTRAIRTTIAGELLDMYADVLAPEDANSLLVAELKTATYSVVVPMLAGAQLAGADPTMVSHLEKLGASLGLSFQLIDDDLGVFGDPALTGKSVLSDLRAGKRTELLRLGFQQADAPGRAVLAAAVGNSRLDDAGADRVREVLIESGARKRALAVARQHTKVARRIASERIPSPLSGFLVDLMDELEGRSS</sequence>
<accession>A0ABP9WFH8</accession>
<evidence type="ECO:0000256" key="1">
    <source>
        <dbReference type="ARBA" id="ARBA00001946"/>
    </source>
</evidence>
<evidence type="ECO:0000256" key="4">
    <source>
        <dbReference type="ARBA" id="ARBA00022723"/>
    </source>
</evidence>
<evidence type="ECO:0008006" key="9">
    <source>
        <dbReference type="Google" id="ProtNLM"/>
    </source>
</evidence>
<gene>
    <name evidence="7" type="ORF">Lsed01_00987</name>
</gene>
<evidence type="ECO:0000256" key="6">
    <source>
        <dbReference type="RuleBase" id="RU004466"/>
    </source>
</evidence>
<dbReference type="SFLD" id="SFLDS00005">
    <property type="entry name" value="Isoprenoid_Synthase_Type_I"/>
    <property type="match status" value="1"/>
</dbReference>
<dbReference type="Gene3D" id="1.10.600.10">
    <property type="entry name" value="Farnesyl Diphosphate Synthase"/>
    <property type="match status" value="1"/>
</dbReference>
<keyword evidence="3 6" id="KW-0808">Transferase</keyword>
<reference evidence="7 8" key="1">
    <citation type="submission" date="2024-02" db="EMBL/GenBank/DDBJ databases">
        <title>Lysinimicrobium sediminis NBRC 112286.</title>
        <authorList>
            <person name="Ichikawa N."/>
            <person name="Katano-Makiyama Y."/>
            <person name="Hidaka K."/>
        </authorList>
    </citation>
    <scope>NUCLEOTIDE SEQUENCE [LARGE SCALE GENOMIC DNA]</scope>
    <source>
        <strain evidence="7 8">NBRC 112286</strain>
    </source>
</reference>
<protein>
    <recommendedName>
        <fullName evidence="9">Polyprenyl synthetase family protein</fullName>
    </recommendedName>
</protein>
<keyword evidence="8" id="KW-1185">Reference proteome</keyword>
<name>A0ABP9WFH8_9MICO</name>
<dbReference type="PANTHER" id="PTHR12001">
    <property type="entry name" value="GERANYLGERANYL PYROPHOSPHATE SYNTHASE"/>
    <property type="match status" value="1"/>
</dbReference>
<dbReference type="CDD" id="cd00685">
    <property type="entry name" value="Trans_IPPS_HT"/>
    <property type="match status" value="1"/>
</dbReference>
<evidence type="ECO:0000256" key="3">
    <source>
        <dbReference type="ARBA" id="ARBA00022679"/>
    </source>
</evidence>
<dbReference type="Pfam" id="PF00348">
    <property type="entry name" value="polyprenyl_synt"/>
    <property type="match status" value="1"/>
</dbReference>
<dbReference type="InterPro" id="IPR008949">
    <property type="entry name" value="Isoprenoid_synthase_dom_sf"/>
</dbReference>
<dbReference type="InterPro" id="IPR000092">
    <property type="entry name" value="Polyprenyl_synt"/>
</dbReference>
<dbReference type="PROSITE" id="PS00723">
    <property type="entry name" value="POLYPRENYL_SYNTHASE_1"/>
    <property type="match status" value="1"/>
</dbReference>
<dbReference type="Proteomes" id="UP001426770">
    <property type="component" value="Unassembled WGS sequence"/>
</dbReference>
<proteinExistence type="inferred from homology"/>
<comment type="similarity">
    <text evidence="2 6">Belongs to the FPP/GGPP synthase family.</text>
</comment>
<organism evidence="7 8">
    <name type="scientific">Demequina sediminis</name>
    <dbReference type="NCBI Taxonomy" id="1930058"/>
    <lineage>
        <taxon>Bacteria</taxon>
        <taxon>Bacillati</taxon>
        <taxon>Actinomycetota</taxon>
        <taxon>Actinomycetes</taxon>
        <taxon>Micrococcales</taxon>
        <taxon>Demequinaceae</taxon>
        <taxon>Demequina</taxon>
    </lineage>
</organism>
<evidence type="ECO:0000256" key="2">
    <source>
        <dbReference type="ARBA" id="ARBA00006706"/>
    </source>
</evidence>
<dbReference type="PANTHER" id="PTHR12001:SF85">
    <property type="entry name" value="SHORT CHAIN ISOPRENYL DIPHOSPHATE SYNTHASE"/>
    <property type="match status" value="1"/>
</dbReference>
<keyword evidence="5" id="KW-0460">Magnesium</keyword>
<dbReference type="EMBL" id="BAABRR010000004">
    <property type="protein sequence ID" value="GAA5518558.1"/>
    <property type="molecule type" value="Genomic_DNA"/>
</dbReference>
<evidence type="ECO:0000313" key="7">
    <source>
        <dbReference type="EMBL" id="GAA5518558.1"/>
    </source>
</evidence>
<evidence type="ECO:0000313" key="8">
    <source>
        <dbReference type="Proteomes" id="UP001426770"/>
    </source>
</evidence>
<dbReference type="SUPFAM" id="SSF48576">
    <property type="entry name" value="Terpenoid synthases"/>
    <property type="match status" value="1"/>
</dbReference>
<dbReference type="InterPro" id="IPR033749">
    <property type="entry name" value="Polyprenyl_synt_CS"/>
</dbReference>
<comment type="cofactor">
    <cofactor evidence="1">
        <name>Mg(2+)</name>
        <dbReference type="ChEBI" id="CHEBI:18420"/>
    </cofactor>
</comment>
<keyword evidence="4" id="KW-0479">Metal-binding</keyword>
<evidence type="ECO:0000256" key="5">
    <source>
        <dbReference type="ARBA" id="ARBA00022842"/>
    </source>
</evidence>
<comment type="caution">
    <text evidence="7">The sequence shown here is derived from an EMBL/GenBank/DDBJ whole genome shotgun (WGS) entry which is preliminary data.</text>
</comment>